<evidence type="ECO:0000313" key="2">
    <source>
        <dbReference type="EMBL" id="MDZ7543865.1"/>
    </source>
</evidence>
<dbReference type="SUPFAM" id="SSF51556">
    <property type="entry name" value="Metallo-dependent hydrolases"/>
    <property type="match status" value="1"/>
</dbReference>
<dbReference type="EMBL" id="WNUR01001728">
    <property type="protein sequence ID" value="MDZ7543865.1"/>
    <property type="molecule type" value="Genomic_DNA"/>
</dbReference>
<evidence type="ECO:0000313" key="3">
    <source>
        <dbReference type="Proteomes" id="UP001288944"/>
    </source>
</evidence>
<proteinExistence type="predicted"/>
<dbReference type="InterPro" id="IPR006680">
    <property type="entry name" value="Amidohydro-rel"/>
</dbReference>
<feature type="non-terminal residue" evidence="2">
    <location>
        <position position="1"/>
    </location>
</feature>
<dbReference type="InterPro" id="IPR011059">
    <property type="entry name" value="Metal-dep_hydrolase_composite"/>
</dbReference>
<reference evidence="2" key="1">
    <citation type="submission" date="2019-11" db="EMBL/GenBank/DDBJ databases">
        <title>Characterization of Clostridium perfringens isolates from swine manure treated agricultural soils.</title>
        <authorList>
            <person name="Wushke S.T."/>
        </authorList>
    </citation>
    <scope>NUCLEOTIDE SEQUENCE</scope>
    <source>
        <strain evidence="2">X62</strain>
    </source>
</reference>
<dbReference type="Pfam" id="PF01979">
    <property type="entry name" value="Amidohydro_1"/>
    <property type="match status" value="1"/>
</dbReference>
<dbReference type="GO" id="GO:0016810">
    <property type="term" value="F:hydrolase activity, acting on carbon-nitrogen (but not peptide) bonds"/>
    <property type="evidence" value="ECO:0007669"/>
    <property type="project" value="InterPro"/>
</dbReference>
<dbReference type="InterPro" id="IPR032466">
    <property type="entry name" value="Metal_Hydrolase"/>
</dbReference>
<dbReference type="AlphaFoldDB" id="A0AAW9K9Z2"/>
<gene>
    <name evidence="2" type="ORF">GNF83_22410</name>
</gene>
<comment type="caution">
    <text evidence="2">The sequence shown here is derived from an EMBL/GenBank/DDBJ whole genome shotgun (WGS) entry which is preliminary data.</text>
</comment>
<dbReference type="Gene3D" id="3.20.20.140">
    <property type="entry name" value="Metal-dependent hydrolases"/>
    <property type="match status" value="1"/>
</dbReference>
<protein>
    <submittedName>
        <fullName evidence="2">Amidohydrolase family protein</fullName>
    </submittedName>
</protein>
<sequence>VPGNVAVLAGRFLYVGQRGEETFEAAEVLRGDGRHMIPGLGDIHLHIESSMITPKTFSHGILKNGGTTVVSEPHEMANVFGLEGVQAMIAASEGCPADILYAIPSSVPATKLETTGGEIGIAEMDELMKMD</sequence>
<dbReference type="Gene3D" id="2.30.40.10">
    <property type="entry name" value="Urease, subunit C, domain 1"/>
    <property type="match status" value="1"/>
</dbReference>
<feature type="non-terminal residue" evidence="2">
    <location>
        <position position="131"/>
    </location>
</feature>
<organism evidence="2 3">
    <name type="scientific">Clostridium perfringens</name>
    <dbReference type="NCBI Taxonomy" id="1502"/>
    <lineage>
        <taxon>Bacteria</taxon>
        <taxon>Bacillati</taxon>
        <taxon>Bacillota</taxon>
        <taxon>Clostridia</taxon>
        <taxon>Eubacteriales</taxon>
        <taxon>Clostridiaceae</taxon>
        <taxon>Clostridium</taxon>
    </lineage>
</organism>
<feature type="domain" description="Amidohydrolase-related" evidence="1">
    <location>
        <begin position="36"/>
        <end position="111"/>
    </location>
</feature>
<dbReference type="Proteomes" id="UP001288944">
    <property type="component" value="Unassembled WGS sequence"/>
</dbReference>
<evidence type="ECO:0000259" key="1">
    <source>
        <dbReference type="Pfam" id="PF01979"/>
    </source>
</evidence>
<dbReference type="SUPFAM" id="SSF51338">
    <property type="entry name" value="Composite domain of metallo-dependent hydrolases"/>
    <property type="match status" value="1"/>
</dbReference>
<accession>A0AAW9K9Z2</accession>
<name>A0AAW9K9Z2_CLOPF</name>